<dbReference type="Proteomes" id="UP000267029">
    <property type="component" value="Unassembled WGS sequence"/>
</dbReference>
<name>A0A0R3U3N6_MESCO</name>
<dbReference type="STRING" id="53468.A0A0R3U3N6"/>
<evidence type="ECO:0000313" key="3">
    <source>
        <dbReference type="Proteomes" id="UP000267029"/>
    </source>
</evidence>
<keyword evidence="3" id="KW-1185">Reference proteome</keyword>
<evidence type="ECO:0000256" key="1">
    <source>
        <dbReference type="SAM" id="Coils"/>
    </source>
</evidence>
<dbReference type="OrthoDB" id="10029904at2759"/>
<proteinExistence type="predicted"/>
<dbReference type="EMBL" id="UXSR01000137">
    <property type="protein sequence ID" value="VDD75197.1"/>
    <property type="molecule type" value="Genomic_DNA"/>
</dbReference>
<reference evidence="2 3" key="1">
    <citation type="submission" date="2018-10" db="EMBL/GenBank/DDBJ databases">
        <authorList>
            <consortium name="Pathogen Informatics"/>
        </authorList>
    </citation>
    <scope>NUCLEOTIDE SEQUENCE [LARGE SCALE GENOMIC DNA]</scope>
</reference>
<organism evidence="2 3">
    <name type="scientific">Mesocestoides corti</name>
    <name type="common">Flatworm</name>
    <dbReference type="NCBI Taxonomy" id="53468"/>
    <lineage>
        <taxon>Eukaryota</taxon>
        <taxon>Metazoa</taxon>
        <taxon>Spiralia</taxon>
        <taxon>Lophotrochozoa</taxon>
        <taxon>Platyhelminthes</taxon>
        <taxon>Cestoda</taxon>
        <taxon>Eucestoda</taxon>
        <taxon>Cyclophyllidea</taxon>
        <taxon>Mesocestoididae</taxon>
        <taxon>Mesocestoides</taxon>
    </lineage>
</organism>
<dbReference type="AlphaFoldDB" id="A0A0R3U3N6"/>
<gene>
    <name evidence="2" type="ORF">MCOS_LOCUS1200</name>
</gene>
<evidence type="ECO:0000313" key="2">
    <source>
        <dbReference type="EMBL" id="VDD75197.1"/>
    </source>
</evidence>
<keyword evidence="1" id="KW-0175">Coiled coil</keyword>
<protein>
    <submittedName>
        <fullName evidence="2">Uncharacterized protein</fullName>
    </submittedName>
</protein>
<sequence>MTINSFVNTRRLYHPNAVLFSCQLRRITNAAVELQYLNFCFDMRSDELNFLGVRQIDYALIINPVPRHKKYLEDVLRDANAKLMKYKEQLSKLSHENQVLRAAFDQLQSNFPASDFYPNAAELLTESVFCSVLLHEEYSQRLRLLGGPAQEPQLRAASLSLGAPRSLHRGQSHIDFSAREATEDLQVLPGENFSCVEMSPGGPLPRDQVDLCAVEATEDLDVVDLLHKKADGSAETSSLRVEYPCAPNFSELRLLDPQLLGCGLILVTSAYVFVAQFEVGEQEMSECIEKYRLPNALDLSPSANDSIPDLSQMIVTIKPSNTNYRARL</sequence>
<feature type="coiled-coil region" evidence="1">
    <location>
        <begin position="69"/>
        <end position="110"/>
    </location>
</feature>
<accession>A0A0R3U3N6</accession>